<keyword evidence="4" id="KW-1185">Reference proteome</keyword>
<keyword evidence="1" id="KW-0812">Transmembrane</keyword>
<reference evidence="3 4" key="1">
    <citation type="submission" date="2021-01" db="EMBL/GenBank/DDBJ databases">
        <title>Genomics of switchgrass bacterial isolates.</title>
        <authorList>
            <person name="Shade A."/>
        </authorList>
    </citation>
    <scope>NUCLEOTIDE SEQUENCE [LARGE SCALE GENOMIC DNA]</scope>
    <source>
        <strain evidence="3 4">PvP111</strain>
    </source>
</reference>
<accession>A0ABS2KPW0</accession>
<evidence type="ECO:0000313" key="3">
    <source>
        <dbReference type="EMBL" id="MBM7414009.1"/>
    </source>
</evidence>
<dbReference type="EMBL" id="JAFBBK010000001">
    <property type="protein sequence ID" value="MBM7414009.1"/>
    <property type="molecule type" value="Genomic_DNA"/>
</dbReference>
<dbReference type="RefSeq" id="WP_307806149.1">
    <property type="nucleotide sequence ID" value="NZ_JAFBBK010000001.1"/>
</dbReference>
<feature type="domain" description="YdbS-like PH" evidence="2">
    <location>
        <begin position="82"/>
        <end position="157"/>
    </location>
</feature>
<keyword evidence="1" id="KW-1133">Transmembrane helix</keyword>
<feature type="transmembrane region" description="Helical" evidence="1">
    <location>
        <begin position="23"/>
        <end position="49"/>
    </location>
</feature>
<dbReference type="Proteomes" id="UP000703038">
    <property type="component" value="Unassembled WGS sequence"/>
</dbReference>
<evidence type="ECO:0000256" key="1">
    <source>
        <dbReference type="SAM" id="Phobius"/>
    </source>
</evidence>
<proteinExistence type="predicted"/>
<feature type="transmembrane region" description="Helical" evidence="1">
    <location>
        <begin position="55"/>
        <end position="76"/>
    </location>
</feature>
<protein>
    <submittedName>
        <fullName evidence="3">Membrane protein YdbS with pleckstrin-like domain</fullName>
    </submittedName>
</protein>
<comment type="caution">
    <text evidence="3">The sequence shown here is derived from an EMBL/GenBank/DDBJ whole genome shotgun (WGS) entry which is preliminary data.</text>
</comment>
<evidence type="ECO:0000259" key="2">
    <source>
        <dbReference type="Pfam" id="PF03703"/>
    </source>
</evidence>
<keyword evidence="1" id="KW-0472">Membrane</keyword>
<sequence length="172" mass="18143">MSDNSPGVVLTDPAHRPDPRAKILWAVAAALLWLPVAVAVIVWAVVLAVNVERPSWTPVVAAAVAVVVLAAAHVTVAPQWRYRVHRWELSDTAVHTRTGWVTQERRIAPLSRVQTVDTERGPLDRALGLATVTVTTASSAGALEIAGLDLATADRTVAAITAAAARSRGDAT</sequence>
<organism evidence="3 4">
    <name type="scientific">Rhodococcoides corynebacterioides</name>
    <dbReference type="NCBI Taxonomy" id="53972"/>
    <lineage>
        <taxon>Bacteria</taxon>
        <taxon>Bacillati</taxon>
        <taxon>Actinomycetota</taxon>
        <taxon>Actinomycetes</taxon>
        <taxon>Mycobacteriales</taxon>
        <taxon>Nocardiaceae</taxon>
        <taxon>Rhodococcoides</taxon>
    </lineage>
</organism>
<evidence type="ECO:0000313" key="4">
    <source>
        <dbReference type="Proteomes" id="UP000703038"/>
    </source>
</evidence>
<dbReference type="PANTHER" id="PTHR34473:SF3">
    <property type="entry name" value="TRANSMEMBRANE PROTEIN-RELATED"/>
    <property type="match status" value="1"/>
</dbReference>
<dbReference type="Pfam" id="PF03703">
    <property type="entry name" value="bPH_2"/>
    <property type="match status" value="1"/>
</dbReference>
<dbReference type="PANTHER" id="PTHR34473">
    <property type="entry name" value="UPF0699 TRANSMEMBRANE PROTEIN YDBS"/>
    <property type="match status" value="1"/>
</dbReference>
<dbReference type="InterPro" id="IPR005182">
    <property type="entry name" value="YdbS-like_PH"/>
</dbReference>
<gene>
    <name evidence="3" type="ORF">JOE42_000742</name>
</gene>
<name>A0ABS2KPW0_9NOCA</name>